<dbReference type="KEGG" id="mbr:MONBRDRAFT_28653"/>
<accession>A9V8S9</accession>
<gene>
    <name evidence="2" type="ORF">MONBRDRAFT_28653</name>
</gene>
<protein>
    <submittedName>
        <fullName evidence="2">Uncharacterized protein</fullName>
    </submittedName>
</protein>
<dbReference type="Proteomes" id="UP000001357">
    <property type="component" value="Unassembled WGS sequence"/>
</dbReference>
<feature type="chain" id="PRO_5002742958" evidence="1">
    <location>
        <begin position="23"/>
        <end position="492"/>
    </location>
</feature>
<sequence length="492" mass="52533">MVTRGLTVGLLACAILSEWCSAYCRFDGCDGYRSFSLDTDDGLATGRTRTWQLRKPWVVPYPEGHCVVNSGGVLVCTSSRGGPGWDNRSVPGLVAFDPEGHPLWNSTDIFNTSALPIADLNGNVFASDGFNLVALASTGQPLGPPALISPNMGNLHSLAATHNNVFVLPSTDRDVATYLTNGVPLGSMWLNATVDGCHGTYTATQSALVSGFRAVFPTQFRPDNASCTVAQADCRLFAIDIYRRLVGKMIQAWNVSIPCGSPSSFTHALPSADGFPQVDAPALHDARAVFVSLATMLPDHHLSCVAAVNEQNPVLSARVQCFHDDGVNVSRTYDLAVPDQSVQALSHLALGPFHHNASTNHTGDPNSLLLISFASLTWRAINFSRTSGQPLDIMTFGLVAEQEFVYVPGCPLMMLAGNQTGCRDAFLVARAVAGSQLFLLQVQFARASSQVTVVHSVALPLNATFCSGQMVLFAETQIAVPMDTGIVFIDTQ</sequence>
<keyword evidence="1" id="KW-0732">Signal</keyword>
<dbReference type="GeneID" id="5894502"/>
<dbReference type="AlphaFoldDB" id="A9V8S9"/>
<evidence type="ECO:0000256" key="1">
    <source>
        <dbReference type="SAM" id="SignalP"/>
    </source>
</evidence>
<name>A9V8S9_MONBE</name>
<reference evidence="2 3" key="1">
    <citation type="journal article" date="2008" name="Nature">
        <title>The genome of the choanoflagellate Monosiga brevicollis and the origin of metazoans.</title>
        <authorList>
            <consortium name="JGI Sequencing"/>
            <person name="King N."/>
            <person name="Westbrook M.J."/>
            <person name="Young S.L."/>
            <person name="Kuo A."/>
            <person name="Abedin M."/>
            <person name="Chapman J."/>
            <person name="Fairclough S."/>
            <person name="Hellsten U."/>
            <person name="Isogai Y."/>
            <person name="Letunic I."/>
            <person name="Marr M."/>
            <person name="Pincus D."/>
            <person name="Putnam N."/>
            <person name="Rokas A."/>
            <person name="Wright K.J."/>
            <person name="Zuzow R."/>
            <person name="Dirks W."/>
            <person name="Good M."/>
            <person name="Goodstein D."/>
            <person name="Lemons D."/>
            <person name="Li W."/>
            <person name="Lyons J.B."/>
            <person name="Morris A."/>
            <person name="Nichols S."/>
            <person name="Richter D.J."/>
            <person name="Salamov A."/>
            <person name="Bork P."/>
            <person name="Lim W.A."/>
            <person name="Manning G."/>
            <person name="Miller W.T."/>
            <person name="McGinnis W."/>
            <person name="Shapiro H."/>
            <person name="Tjian R."/>
            <person name="Grigoriev I.V."/>
            <person name="Rokhsar D."/>
        </authorList>
    </citation>
    <scope>NUCLEOTIDE SEQUENCE [LARGE SCALE GENOMIC DNA]</scope>
    <source>
        <strain evidence="3">MX1 / ATCC 50154</strain>
    </source>
</reference>
<organism evidence="2 3">
    <name type="scientific">Monosiga brevicollis</name>
    <name type="common">Choanoflagellate</name>
    <dbReference type="NCBI Taxonomy" id="81824"/>
    <lineage>
        <taxon>Eukaryota</taxon>
        <taxon>Choanoflagellata</taxon>
        <taxon>Craspedida</taxon>
        <taxon>Salpingoecidae</taxon>
        <taxon>Monosiga</taxon>
    </lineage>
</organism>
<dbReference type="EMBL" id="CH991569">
    <property type="protein sequence ID" value="EDQ86014.1"/>
    <property type="molecule type" value="Genomic_DNA"/>
</dbReference>
<evidence type="ECO:0000313" key="2">
    <source>
        <dbReference type="EMBL" id="EDQ86014.1"/>
    </source>
</evidence>
<evidence type="ECO:0000313" key="3">
    <source>
        <dbReference type="Proteomes" id="UP000001357"/>
    </source>
</evidence>
<dbReference type="STRING" id="81824.A9V8S9"/>
<feature type="signal peptide" evidence="1">
    <location>
        <begin position="1"/>
        <end position="22"/>
    </location>
</feature>
<dbReference type="InParanoid" id="A9V8S9"/>
<dbReference type="RefSeq" id="XP_001749208.1">
    <property type="nucleotide sequence ID" value="XM_001749156.1"/>
</dbReference>
<proteinExistence type="predicted"/>
<keyword evidence="3" id="KW-1185">Reference proteome</keyword>